<feature type="transmembrane region" description="Helical" evidence="1">
    <location>
        <begin position="88"/>
        <end position="110"/>
    </location>
</feature>
<reference evidence="3" key="1">
    <citation type="submission" date="2020-06" db="EMBL/GenBank/DDBJ databases">
        <authorList>
            <person name="Li T."/>
            <person name="Hu X."/>
            <person name="Zhang T."/>
            <person name="Song X."/>
            <person name="Zhang H."/>
            <person name="Dai N."/>
            <person name="Sheng W."/>
            <person name="Hou X."/>
            <person name="Wei L."/>
        </authorList>
    </citation>
    <scope>NUCLEOTIDE SEQUENCE</scope>
    <source>
        <strain evidence="3">3651</strain>
        <tissue evidence="3">Leaf</tissue>
    </source>
</reference>
<dbReference type="Proteomes" id="UP001293254">
    <property type="component" value="Unassembled WGS sequence"/>
</dbReference>
<evidence type="ECO:0000256" key="2">
    <source>
        <dbReference type="SAM" id="SignalP"/>
    </source>
</evidence>
<feature type="signal peptide" evidence="2">
    <location>
        <begin position="1"/>
        <end position="18"/>
    </location>
</feature>
<proteinExistence type="predicted"/>
<name>A0AAE1Z1S6_9LAMI</name>
<comment type="caution">
    <text evidence="3">The sequence shown here is derived from an EMBL/GenBank/DDBJ whole genome shotgun (WGS) entry which is preliminary data.</text>
</comment>
<protein>
    <submittedName>
        <fullName evidence="3">Uncharacterized protein</fullName>
    </submittedName>
</protein>
<evidence type="ECO:0000256" key="1">
    <source>
        <dbReference type="SAM" id="Phobius"/>
    </source>
</evidence>
<sequence length="128" mass="13605">MAHFLILAILTFLAVTRAEDRAHGLENESPALLPPEAYTFFNPKTQQQRENSQCISSDCSLLPIAATLQSTAHKSAPAGGRGLGASGIAGISLGLVFALLITAGGVYYVVIKQQANERIDNPEQLVEV</sequence>
<gene>
    <name evidence="3" type="ORF">Salat_0408900</name>
</gene>
<dbReference type="PANTHER" id="PTHR35718">
    <property type="entry name" value="EXPRESSED PROTEIN"/>
    <property type="match status" value="1"/>
</dbReference>
<organism evidence="3 4">
    <name type="scientific">Sesamum alatum</name>
    <dbReference type="NCBI Taxonomy" id="300844"/>
    <lineage>
        <taxon>Eukaryota</taxon>
        <taxon>Viridiplantae</taxon>
        <taxon>Streptophyta</taxon>
        <taxon>Embryophyta</taxon>
        <taxon>Tracheophyta</taxon>
        <taxon>Spermatophyta</taxon>
        <taxon>Magnoliopsida</taxon>
        <taxon>eudicotyledons</taxon>
        <taxon>Gunneridae</taxon>
        <taxon>Pentapetalae</taxon>
        <taxon>asterids</taxon>
        <taxon>lamiids</taxon>
        <taxon>Lamiales</taxon>
        <taxon>Pedaliaceae</taxon>
        <taxon>Sesamum</taxon>
    </lineage>
</organism>
<keyword evidence="4" id="KW-1185">Reference proteome</keyword>
<dbReference type="AlphaFoldDB" id="A0AAE1Z1S6"/>
<evidence type="ECO:0000313" key="4">
    <source>
        <dbReference type="Proteomes" id="UP001293254"/>
    </source>
</evidence>
<keyword evidence="1" id="KW-1133">Transmembrane helix</keyword>
<accession>A0AAE1Z1S6</accession>
<dbReference type="EMBL" id="JACGWO010000001">
    <property type="protein sequence ID" value="KAK4440740.1"/>
    <property type="molecule type" value="Genomic_DNA"/>
</dbReference>
<keyword evidence="2" id="KW-0732">Signal</keyword>
<reference evidence="3" key="2">
    <citation type="journal article" date="2024" name="Plant">
        <title>Genomic evolution and insights into agronomic trait innovations of Sesamum species.</title>
        <authorList>
            <person name="Miao H."/>
            <person name="Wang L."/>
            <person name="Qu L."/>
            <person name="Liu H."/>
            <person name="Sun Y."/>
            <person name="Le M."/>
            <person name="Wang Q."/>
            <person name="Wei S."/>
            <person name="Zheng Y."/>
            <person name="Lin W."/>
            <person name="Duan Y."/>
            <person name="Cao H."/>
            <person name="Xiong S."/>
            <person name="Wang X."/>
            <person name="Wei L."/>
            <person name="Li C."/>
            <person name="Ma Q."/>
            <person name="Ju M."/>
            <person name="Zhao R."/>
            <person name="Li G."/>
            <person name="Mu C."/>
            <person name="Tian Q."/>
            <person name="Mei H."/>
            <person name="Zhang T."/>
            <person name="Gao T."/>
            <person name="Zhang H."/>
        </authorList>
    </citation>
    <scope>NUCLEOTIDE SEQUENCE</scope>
    <source>
        <strain evidence="3">3651</strain>
    </source>
</reference>
<dbReference type="PANTHER" id="PTHR35718:SF1">
    <property type="entry name" value="EXPRESSED PROTEIN"/>
    <property type="match status" value="1"/>
</dbReference>
<keyword evidence="1" id="KW-0812">Transmembrane</keyword>
<feature type="chain" id="PRO_5042246009" evidence="2">
    <location>
        <begin position="19"/>
        <end position="128"/>
    </location>
</feature>
<keyword evidence="1" id="KW-0472">Membrane</keyword>
<evidence type="ECO:0000313" key="3">
    <source>
        <dbReference type="EMBL" id="KAK4440740.1"/>
    </source>
</evidence>